<comment type="caution">
    <text evidence="2">The sequence shown here is derived from an EMBL/GenBank/DDBJ whole genome shotgun (WGS) entry which is preliminary data.</text>
</comment>
<feature type="region of interest" description="Disordered" evidence="1">
    <location>
        <begin position="20"/>
        <end position="39"/>
    </location>
</feature>
<reference evidence="2" key="1">
    <citation type="submission" date="2017-12" db="EMBL/GenBank/DDBJ databases">
        <title>Sequencing the genomes of 1000 Actinobacteria strains.</title>
        <authorList>
            <person name="Klenk H.-P."/>
        </authorList>
    </citation>
    <scope>NUCLEOTIDE SEQUENCE [LARGE SCALE GENOMIC DNA]</scope>
    <source>
        <strain evidence="2">DSM 44228</strain>
    </source>
</reference>
<dbReference type="AlphaFoldDB" id="A0A2N3Y5J6"/>
<accession>A0A2N3Y5J6</accession>
<dbReference type="Proteomes" id="UP000233786">
    <property type="component" value="Unassembled WGS sequence"/>
</dbReference>
<name>A0A2N3Y5J6_SACSN</name>
<dbReference type="EMBL" id="PJNB01000001">
    <property type="protein sequence ID" value="PKW18199.1"/>
    <property type="molecule type" value="Genomic_DNA"/>
</dbReference>
<organism evidence="2 3">
    <name type="scientific">Saccharopolyspora spinosa</name>
    <dbReference type="NCBI Taxonomy" id="60894"/>
    <lineage>
        <taxon>Bacteria</taxon>
        <taxon>Bacillati</taxon>
        <taxon>Actinomycetota</taxon>
        <taxon>Actinomycetes</taxon>
        <taxon>Pseudonocardiales</taxon>
        <taxon>Pseudonocardiaceae</taxon>
        <taxon>Saccharopolyspora</taxon>
    </lineage>
</organism>
<keyword evidence="3" id="KW-1185">Reference proteome</keyword>
<feature type="region of interest" description="Disordered" evidence="1">
    <location>
        <begin position="46"/>
        <end position="72"/>
    </location>
</feature>
<evidence type="ECO:0000313" key="2">
    <source>
        <dbReference type="EMBL" id="PKW18199.1"/>
    </source>
</evidence>
<evidence type="ECO:0000256" key="1">
    <source>
        <dbReference type="SAM" id="MobiDB-lite"/>
    </source>
</evidence>
<sequence length="105" mass="11610">MPQRARPRIGPTTAVEYVVPRKGWNRSTDAPKGGAPVDRTARCRSGAGIHDTEPGLQALQGGKQPPQHSRMPRHRFPVIDRQTGLDQWQVPGFLDSERIGQIATH</sequence>
<gene>
    <name evidence="2" type="ORF">A8926_6265</name>
</gene>
<protein>
    <submittedName>
        <fullName evidence="2">Uncharacterized protein</fullName>
    </submittedName>
</protein>
<evidence type="ECO:0000313" key="3">
    <source>
        <dbReference type="Proteomes" id="UP000233786"/>
    </source>
</evidence>
<proteinExistence type="predicted"/>